<dbReference type="GO" id="GO:0003676">
    <property type="term" value="F:nucleic acid binding"/>
    <property type="evidence" value="ECO:0007669"/>
    <property type="project" value="InterPro"/>
</dbReference>
<dbReference type="OrthoDB" id="411823at2759"/>
<dbReference type="InterPro" id="IPR012337">
    <property type="entry name" value="RNaseH-like_sf"/>
</dbReference>
<feature type="domain" description="RNase H type-1" evidence="1">
    <location>
        <begin position="1"/>
        <end position="35"/>
    </location>
</feature>
<keyword evidence="3" id="KW-1185">Reference proteome</keyword>
<dbReference type="EMBL" id="BGPR01000097">
    <property type="protein sequence ID" value="GBL93845.1"/>
    <property type="molecule type" value="Genomic_DNA"/>
</dbReference>
<organism evidence="2 3">
    <name type="scientific">Araneus ventricosus</name>
    <name type="common">Orbweaver spider</name>
    <name type="synonym">Epeira ventricosa</name>
    <dbReference type="NCBI Taxonomy" id="182803"/>
    <lineage>
        <taxon>Eukaryota</taxon>
        <taxon>Metazoa</taxon>
        <taxon>Ecdysozoa</taxon>
        <taxon>Arthropoda</taxon>
        <taxon>Chelicerata</taxon>
        <taxon>Arachnida</taxon>
        <taxon>Araneae</taxon>
        <taxon>Araneomorphae</taxon>
        <taxon>Entelegynae</taxon>
        <taxon>Araneoidea</taxon>
        <taxon>Araneidae</taxon>
        <taxon>Araneus</taxon>
    </lineage>
</organism>
<dbReference type="SUPFAM" id="SSF53098">
    <property type="entry name" value="Ribonuclease H-like"/>
    <property type="match status" value="1"/>
</dbReference>
<reference evidence="2 3" key="1">
    <citation type="journal article" date="2019" name="Sci. Rep.">
        <title>Orb-weaving spider Araneus ventricosus genome elucidates the spidroin gene catalogue.</title>
        <authorList>
            <person name="Kono N."/>
            <person name="Nakamura H."/>
            <person name="Ohtoshi R."/>
            <person name="Moran D.A.P."/>
            <person name="Shinohara A."/>
            <person name="Yoshida Y."/>
            <person name="Fujiwara M."/>
            <person name="Mori M."/>
            <person name="Tomita M."/>
            <person name="Arakawa K."/>
        </authorList>
    </citation>
    <scope>NUCLEOTIDE SEQUENCE [LARGE SCALE GENOMIC DNA]</scope>
</reference>
<dbReference type="InterPro" id="IPR036397">
    <property type="entry name" value="RNaseH_sf"/>
</dbReference>
<accession>A0A4Y2BQW9</accession>
<gene>
    <name evidence="2" type="ORF">AVEN_153611_1</name>
</gene>
<protein>
    <recommendedName>
        <fullName evidence="1">RNase H type-1 domain-containing protein</fullName>
    </recommendedName>
</protein>
<proteinExistence type="predicted"/>
<dbReference type="Gene3D" id="3.30.420.10">
    <property type="entry name" value="Ribonuclease H-like superfamily/Ribonuclease H"/>
    <property type="match status" value="1"/>
</dbReference>
<sequence>MSLQNNPNIEVGWVKAHIGIAGNEAAEELAKKATKEGPKFEIIARKSYLNKLPKTASLQRWKKDWDEGETGRLIHDIIPKKRPSPWTKDVIQFTTGHDPFPASLKGSISITQIIVPVGKWATLCTLLLAVL</sequence>
<dbReference type="PROSITE" id="PS50879">
    <property type="entry name" value="RNASE_H_1"/>
    <property type="match status" value="1"/>
</dbReference>
<comment type="caution">
    <text evidence="2">The sequence shown here is derived from an EMBL/GenBank/DDBJ whole genome shotgun (WGS) entry which is preliminary data.</text>
</comment>
<evidence type="ECO:0000259" key="1">
    <source>
        <dbReference type="PROSITE" id="PS50879"/>
    </source>
</evidence>
<dbReference type="InterPro" id="IPR002156">
    <property type="entry name" value="RNaseH_domain"/>
</dbReference>
<name>A0A4Y2BQW9_ARAVE</name>
<dbReference type="GO" id="GO:0004523">
    <property type="term" value="F:RNA-DNA hybrid ribonuclease activity"/>
    <property type="evidence" value="ECO:0007669"/>
    <property type="project" value="InterPro"/>
</dbReference>
<dbReference type="AlphaFoldDB" id="A0A4Y2BQW9"/>
<evidence type="ECO:0000313" key="3">
    <source>
        <dbReference type="Proteomes" id="UP000499080"/>
    </source>
</evidence>
<evidence type="ECO:0000313" key="2">
    <source>
        <dbReference type="EMBL" id="GBL93845.1"/>
    </source>
</evidence>
<dbReference type="Proteomes" id="UP000499080">
    <property type="component" value="Unassembled WGS sequence"/>
</dbReference>